<comment type="pathway">
    <text evidence="3 15">Cofactor biosynthesis; FMN biosynthesis; FMN from riboflavin (ATP route): step 1/1.</text>
</comment>
<dbReference type="EC" id="2.7.7.2" evidence="15"/>
<dbReference type="PANTHER" id="PTHR22749:SF6">
    <property type="entry name" value="RIBOFLAVIN KINASE"/>
    <property type="match status" value="1"/>
</dbReference>
<dbReference type="Gene3D" id="2.40.30.30">
    <property type="entry name" value="Riboflavin kinase-like"/>
    <property type="match status" value="1"/>
</dbReference>
<dbReference type="InterPro" id="IPR023465">
    <property type="entry name" value="Riboflavin_kinase_dom_sf"/>
</dbReference>
<evidence type="ECO:0000256" key="3">
    <source>
        <dbReference type="ARBA" id="ARBA00005201"/>
    </source>
</evidence>
<dbReference type="InParanoid" id="B2A3A1"/>
<evidence type="ECO:0000256" key="2">
    <source>
        <dbReference type="ARBA" id="ARBA00004726"/>
    </source>
</evidence>
<dbReference type="UniPathway" id="UPA00277">
    <property type="reaction ID" value="UER00407"/>
</dbReference>
<keyword evidence="5 15" id="KW-0288">FMN</keyword>
<dbReference type="STRING" id="457570.Nther_1448"/>
<evidence type="ECO:0000256" key="4">
    <source>
        <dbReference type="ARBA" id="ARBA00022630"/>
    </source>
</evidence>
<evidence type="ECO:0000256" key="11">
    <source>
        <dbReference type="ARBA" id="ARBA00022840"/>
    </source>
</evidence>
<dbReference type="Gene3D" id="3.40.50.620">
    <property type="entry name" value="HUPs"/>
    <property type="match status" value="1"/>
</dbReference>
<evidence type="ECO:0000259" key="16">
    <source>
        <dbReference type="SMART" id="SM00904"/>
    </source>
</evidence>
<keyword evidence="4 15" id="KW-0285">Flavoprotein</keyword>
<dbReference type="Pfam" id="PF01687">
    <property type="entry name" value="Flavokinase"/>
    <property type="match status" value="1"/>
</dbReference>
<comment type="similarity">
    <text evidence="15">Belongs to the ribF family.</text>
</comment>
<keyword evidence="12" id="KW-0511">Multifunctional enzyme</keyword>
<organism evidence="17 18">
    <name type="scientific">Natranaerobius thermophilus (strain ATCC BAA-1301 / DSM 18059 / JW/NM-WN-LF)</name>
    <dbReference type="NCBI Taxonomy" id="457570"/>
    <lineage>
        <taxon>Bacteria</taxon>
        <taxon>Bacillati</taxon>
        <taxon>Bacillota</taxon>
        <taxon>Clostridia</taxon>
        <taxon>Natranaerobiales</taxon>
        <taxon>Natranaerobiaceae</taxon>
        <taxon>Natranaerobius</taxon>
    </lineage>
</organism>
<dbReference type="GO" id="GO:0008531">
    <property type="term" value="F:riboflavin kinase activity"/>
    <property type="evidence" value="ECO:0007669"/>
    <property type="project" value="UniProtKB-UniRule"/>
</dbReference>
<feature type="domain" description="Riboflavin kinase" evidence="16">
    <location>
        <begin position="183"/>
        <end position="307"/>
    </location>
</feature>
<proteinExistence type="inferred from homology"/>
<evidence type="ECO:0000313" key="17">
    <source>
        <dbReference type="EMBL" id="ACB85031.1"/>
    </source>
</evidence>
<dbReference type="eggNOG" id="COG0196">
    <property type="taxonomic scope" value="Bacteria"/>
</dbReference>
<protein>
    <recommendedName>
        <fullName evidence="15">Riboflavin biosynthesis protein</fullName>
    </recommendedName>
    <domain>
        <recommendedName>
            <fullName evidence="15">Riboflavin kinase</fullName>
            <ecNumber evidence="15">2.7.1.26</ecNumber>
        </recommendedName>
        <alternativeName>
            <fullName evidence="15">Flavokinase</fullName>
        </alternativeName>
    </domain>
    <domain>
        <recommendedName>
            <fullName evidence="15">FMN adenylyltransferase</fullName>
            <ecNumber evidence="15">2.7.7.2</ecNumber>
        </recommendedName>
        <alternativeName>
            <fullName evidence="15">FAD pyrophosphorylase</fullName>
        </alternativeName>
        <alternativeName>
            <fullName evidence="15">FAD synthase</fullName>
        </alternativeName>
    </domain>
</protein>
<dbReference type="AlphaFoldDB" id="B2A3A1"/>
<evidence type="ECO:0000256" key="5">
    <source>
        <dbReference type="ARBA" id="ARBA00022643"/>
    </source>
</evidence>
<accession>B2A3A1</accession>
<dbReference type="PIRSF" id="PIRSF004491">
    <property type="entry name" value="FAD_Synth"/>
    <property type="match status" value="1"/>
</dbReference>
<keyword evidence="8 15" id="KW-0547">Nucleotide-binding</keyword>
<reference evidence="17 18" key="2">
    <citation type="journal article" date="2011" name="J. Bacteriol.">
        <title>Complete genome sequence of the anaerobic, halophilic alkalithermophile Natranaerobius thermophilus JW/NM-WN-LF.</title>
        <authorList>
            <person name="Zhao B."/>
            <person name="Mesbah N.M."/>
            <person name="Dalin E."/>
            <person name="Goodwin L."/>
            <person name="Nolan M."/>
            <person name="Pitluck S."/>
            <person name="Chertkov O."/>
            <person name="Brettin T.S."/>
            <person name="Han J."/>
            <person name="Larimer F.W."/>
            <person name="Land M.L."/>
            <person name="Hauser L."/>
            <person name="Kyrpides N."/>
            <person name="Wiegel J."/>
        </authorList>
    </citation>
    <scope>NUCLEOTIDE SEQUENCE [LARGE SCALE GENOMIC DNA]</scope>
    <source>
        <strain evidence="18">ATCC BAA-1301 / DSM 18059 / JW/NM-WN-LF</strain>
    </source>
</reference>
<keyword evidence="7 15" id="KW-0548">Nucleotidyltransferase</keyword>
<dbReference type="Proteomes" id="UP000001683">
    <property type="component" value="Chromosome"/>
</dbReference>
<name>B2A3A1_NATTJ</name>
<dbReference type="PANTHER" id="PTHR22749">
    <property type="entry name" value="RIBOFLAVIN KINASE/FMN ADENYLYLTRANSFERASE"/>
    <property type="match status" value="1"/>
</dbReference>
<reference evidence="17 18" key="1">
    <citation type="submission" date="2008-04" db="EMBL/GenBank/DDBJ databases">
        <title>Complete sequence of chromosome of Natranaerobius thermophilus JW/NM-WN-LF.</title>
        <authorList>
            <consortium name="US DOE Joint Genome Institute"/>
            <person name="Copeland A."/>
            <person name="Lucas S."/>
            <person name="Lapidus A."/>
            <person name="Glavina del Rio T."/>
            <person name="Dalin E."/>
            <person name="Tice H."/>
            <person name="Bruce D."/>
            <person name="Goodwin L."/>
            <person name="Pitluck S."/>
            <person name="Chertkov O."/>
            <person name="Brettin T."/>
            <person name="Detter J.C."/>
            <person name="Han C."/>
            <person name="Kuske C.R."/>
            <person name="Schmutz J."/>
            <person name="Larimer F."/>
            <person name="Land M."/>
            <person name="Hauser L."/>
            <person name="Kyrpides N."/>
            <person name="Lykidis A."/>
            <person name="Mesbah N.M."/>
            <person name="Wiegel J."/>
        </authorList>
    </citation>
    <scope>NUCLEOTIDE SEQUENCE [LARGE SCALE GENOMIC DNA]</scope>
    <source>
        <strain evidence="18">ATCC BAA-1301 / DSM 18059 / JW/NM-WN-LF</strain>
    </source>
</reference>
<sequence length="316" mass="35796">MKLISDFNLTKDNKTKKLWLSLGNFDGVHIAHQKILRDTVKKAEKYDFTPGILLLEPHPEIKFHNKSNFLLTTLEEKINKISSLGIQVGVLKEFDREFAELSPREYSKWLCDKLRVQGVSVGFDYSFGQKGMGSPSDLQDFGKQLGFEVSVIEPIKIDGAIIVSSQLCRKYIREGHINKANQMLSSPYTISGTVTKGAGRGANLGFPTANIKIPKHKIIPRLGVYLVRVEVNQNKYWGVCNVGNKPTFSGEELMAETFLLDNKQDLYNEELTVSFLDFIRDERKFLDSNTLVSQVNRDIKMARDIIANLESKGNYQ</sequence>
<keyword evidence="11 15" id="KW-0067">ATP-binding</keyword>
<dbReference type="InterPro" id="IPR023468">
    <property type="entry name" value="Riboflavin_kinase"/>
</dbReference>
<dbReference type="GO" id="GO:0009398">
    <property type="term" value="P:FMN biosynthetic process"/>
    <property type="evidence" value="ECO:0007669"/>
    <property type="project" value="UniProtKB-UniRule"/>
</dbReference>
<dbReference type="CDD" id="cd02064">
    <property type="entry name" value="FAD_synthetase_N"/>
    <property type="match status" value="1"/>
</dbReference>
<dbReference type="InterPro" id="IPR014729">
    <property type="entry name" value="Rossmann-like_a/b/a_fold"/>
</dbReference>
<dbReference type="InterPro" id="IPR015864">
    <property type="entry name" value="FAD_synthase"/>
</dbReference>
<dbReference type="RefSeq" id="WP_012447905.1">
    <property type="nucleotide sequence ID" value="NC_010718.1"/>
</dbReference>
<keyword evidence="9 15" id="KW-0418">Kinase</keyword>
<comment type="pathway">
    <text evidence="2 15">Cofactor biosynthesis; FAD biosynthesis; FAD from FMN: step 1/1.</text>
</comment>
<dbReference type="NCBIfam" id="TIGR00083">
    <property type="entry name" value="ribF"/>
    <property type="match status" value="1"/>
</dbReference>
<comment type="catalytic activity">
    <reaction evidence="13 15">
        <text>riboflavin + ATP = FMN + ADP + H(+)</text>
        <dbReference type="Rhea" id="RHEA:14357"/>
        <dbReference type="ChEBI" id="CHEBI:15378"/>
        <dbReference type="ChEBI" id="CHEBI:30616"/>
        <dbReference type="ChEBI" id="CHEBI:57986"/>
        <dbReference type="ChEBI" id="CHEBI:58210"/>
        <dbReference type="ChEBI" id="CHEBI:456216"/>
        <dbReference type="EC" id="2.7.1.26"/>
    </reaction>
</comment>
<dbReference type="InterPro" id="IPR002606">
    <property type="entry name" value="Riboflavin_kinase_bac"/>
</dbReference>
<dbReference type="Pfam" id="PF06574">
    <property type="entry name" value="FAD_syn"/>
    <property type="match status" value="1"/>
</dbReference>
<evidence type="ECO:0000256" key="8">
    <source>
        <dbReference type="ARBA" id="ARBA00022741"/>
    </source>
</evidence>
<dbReference type="EC" id="2.7.1.26" evidence="15"/>
<dbReference type="SUPFAM" id="SSF52374">
    <property type="entry name" value="Nucleotidylyl transferase"/>
    <property type="match status" value="1"/>
</dbReference>
<dbReference type="GO" id="GO:0003919">
    <property type="term" value="F:FMN adenylyltransferase activity"/>
    <property type="evidence" value="ECO:0007669"/>
    <property type="project" value="UniProtKB-UniRule"/>
</dbReference>
<comment type="catalytic activity">
    <reaction evidence="14 15">
        <text>FMN + ATP + H(+) = FAD + diphosphate</text>
        <dbReference type="Rhea" id="RHEA:17237"/>
        <dbReference type="ChEBI" id="CHEBI:15378"/>
        <dbReference type="ChEBI" id="CHEBI:30616"/>
        <dbReference type="ChEBI" id="CHEBI:33019"/>
        <dbReference type="ChEBI" id="CHEBI:57692"/>
        <dbReference type="ChEBI" id="CHEBI:58210"/>
        <dbReference type="EC" id="2.7.7.2"/>
    </reaction>
</comment>
<dbReference type="FunFam" id="2.40.30.30:FF:000003">
    <property type="entry name" value="Riboflavin biosynthesis protein"/>
    <property type="match status" value="1"/>
</dbReference>
<dbReference type="SMART" id="SM00904">
    <property type="entry name" value="Flavokinase"/>
    <property type="match status" value="1"/>
</dbReference>
<comment type="function">
    <text evidence="1">Catalyzes the phosphorylation of riboflavin to FMN followed by the adenylation of FMN to FAD.</text>
</comment>
<dbReference type="SUPFAM" id="SSF82114">
    <property type="entry name" value="Riboflavin kinase-like"/>
    <property type="match status" value="1"/>
</dbReference>
<evidence type="ECO:0000256" key="7">
    <source>
        <dbReference type="ARBA" id="ARBA00022695"/>
    </source>
</evidence>
<dbReference type="KEGG" id="nth:Nther_1448"/>
<dbReference type="FunCoup" id="B2A3A1">
    <property type="interactions" value="384"/>
</dbReference>
<evidence type="ECO:0000256" key="12">
    <source>
        <dbReference type="ARBA" id="ARBA00023268"/>
    </source>
</evidence>
<dbReference type="NCBIfam" id="NF004162">
    <property type="entry name" value="PRK05627.1-5"/>
    <property type="match status" value="1"/>
</dbReference>
<evidence type="ECO:0000256" key="1">
    <source>
        <dbReference type="ARBA" id="ARBA00002121"/>
    </source>
</evidence>
<keyword evidence="6 15" id="KW-0808">Transferase</keyword>
<dbReference type="EMBL" id="CP001034">
    <property type="protein sequence ID" value="ACB85031.1"/>
    <property type="molecule type" value="Genomic_DNA"/>
</dbReference>
<dbReference type="UniPathway" id="UPA00276">
    <property type="reaction ID" value="UER00406"/>
</dbReference>
<evidence type="ECO:0000313" key="18">
    <source>
        <dbReference type="Proteomes" id="UP000001683"/>
    </source>
</evidence>
<dbReference type="InterPro" id="IPR015865">
    <property type="entry name" value="Riboflavin_kinase_bac/euk"/>
</dbReference>
<evidence type="ECO:0000256" key="13">
    <source>
        <dbReference type="ARBA" id="ARBA00047880"/>
    </source>
</evidence>
<dbReference type="OrthoDB" id="9803667at2"/>
<evidence type="ECO:0000256" key="9">
    <source>
        <dbReference type="ARBA" id="ARBA00022777"/>
    </source>
</evidence>
<dbReference type="GO" id="GO:0005524">
    <property type="term" value="F:ATP binding"/>
    <property type="evidence" value="ECO:0007669"/>
    <property type="project" value="UniProtKB-UniRule"/>
</dbReference>
<dbReference type="GO" id="GO:0009231">
    <property type="term" value="P:riboflavin biosynthetic process"/>
    <property type="evidence" value="ECO:0007669"/>
    <property type="project" value="InterPro"/>
</dbReference>
<keyword evidence="18" id="KW-1185">Reference proteome</keyword>
<evidence type="ECO:0000256" key="14">
    <source>
        <dbReference type="ARBA" id="ARBA00049494"/>
    </source>
</evidence>
<evidence type="ECO:0000256" key="10">
    <source>
        <dbReference type="ARBA" id="ARBA00022827"/>
    </source>
</evidence>
<evidence type="ECO:0000256" key="6">
    <source>
        <dbReference type="ARBA" id="ARBA00022679"/>
    </source>
</evidence>
<keyword evidence="10 15" id="KW-0274">FAD</keyword>
<dbReference type="HOGENOM" id="CLU_048437_0_2_9"/>
<evidence type="ECO:0000256" key="15">
    <source>
        <dbReference type="PIRNR" id="PIRNR004491"/>
    </source>
</evidence>
<dbReference type="GO" id="GO:0006747">
    <property type="term" value="P:FAD biosynthetic process"/>
    <property type="evidence" value="ECO:0007669"/>
    <property type="project" value="UniProtKB-UniRule"/>
</dbReference>
<gene>
    <name evidence="17" type="ordered locus">Nther_1448</name>
</gene>